<dbReference type="PANTHER" id="PTHR11592:SF78">
    <property type="entry name" value="GLUTATHIONE PEROXIDASE"/>
    <property type="match status" value="1"/>
</dbReference>
<dbReference type="InterPro" id="IPR036249">
    <property type="entry name" value="Thioredoxin-like_sf"/>
</dbReference>
<protein>
    <recommendedName>
        <fullName evidence="5">Glutathione peroxidase</fullName>
    </recommendedName>
</protein>
<dbReference type="PROSITE" id="PS00763">
    <property type="entry name" value="GLUTATHIONE_PEROXID_2"/>
    <property type="match status" value="1"/>
</dbReference>
<dbReference type="Gene3D" id="3.40.30.10">
    <property type="entry name" value="Glutaredoxin"/>
    <property type="match status" value="1"/>
</dbReference>
<dbReference type="RefSeq" id="WP_165098228.1">
    <property type="nucleotide sequence ID" value="NZ_JAAKGU010000004.1"/>
</dbReference>
<gene>
    <name evidence="6" type="ORF">G5B47_11995</name>
</gene>
<proteinExistence type="inferred from homology"/>
<keyword evidence="2 5" id="KW-0575">Peroxidase</keyword>
<dbReference type="PIRSF" id="PIRSF000303">
    <property type="entry name" value="Glutathion_perox"/>
    <property type="match status" value="1"/>
</dbReference>
<dbReference type="Proteomes" id="UP000480151">
    <property type="component" value="Unassembled WGS sequence"/>
</dbReference>
<dbReference type="InterPro" id="IPR029760">
    <property type="entry name" value="GPX_CS"/>
</dbReference>
<reference evidence="6 7" key="1">
    <citation type="submission" date="2020-02" db="EMBL/GenBank/DDBJ databases">
        <authorList>
            <person name="Gao J."/>
            <person name="Sun J."/>
        </authorList>
    </citation>
    <scope>NUCLEOTIDE SEQUENCE [LARGE SCALE GENOMIC DNA]</scope>
    <source>
        <strain evidence="6 7">7124</strain>
    </source>
</reference>
<keyword evidence="3 5" id="KW-0560">Oxidoreductase</keyword>
<sequence>MSIYDFQVNSINGKLFELSAYRGKVLLIVNTASRCSYSRQFAGLQRLYESHREQGFEILGFPCNQFNEKEQGSNSEVQEFCESSFGVTFPLFEKIEVRGLSAHPIFQYLTQQAPFYGFDTQTSEGQWMQDFLQEKHPEIYAGDGIKWNFSKFLIDRNGYVKARFETTTEPVDLEPVIESLLQK</sequence>
<evidence type="ECO:0000256" key="1">
    <source>
        <dbReference type="ARBA" id="ARBA00006926"/>
    </source>
</evidence>
<evidence type="ECO:0000256" key="3">
    <source>
        <dbReference type="ARBA" id="ARBA00023002"/>
    </source>
</evidence>
<dbReference type="PRINTS" id="PR01011">
    <property type="entry name" value="GLUTPROXDASE"/>
</dbReference>
<name>A0A6M1PLT8_9BACL</name>
<dbReference type="Pfam" id="PF00255">
    <property type="entry name" value="GSHPx"/>
    <property type="match status" value="1"/>
</dbReference>
<dbReference type="FunFam" id="3.40.30.10:FF:000010">
    <property type="entry name" value="Glutathione peroxidase"/>
    <property type="match status" value="1"/>
</dbReference>
<feature type="active site" evidence="4">
    <location>
        <position position="35"/>
    </location>
</feature>
<comment type="caution">
    <text evidence="6">The sequence shown here is derived from an EMBL/GenBank/DDBJ whole genome shotgun (WGS) entry which is preliminary data.</text>
</comment>
<dbReference type="GO" id="GO:0034599">
    <property type="term" value="P:cellular response to oxidative stress"/>
    <property type="evidence" value="ECO:0007669"/>
    <property type="project" value="TreeGrafter"/>
</dbReference>
<dbReference type="CDD" id="cd00340">
    <property type="entry name" value="GSH_Peroxidase"/>
    <property type="match status" value="1"/>
</dbReference>
<dbReference type="GO" id="GO:0004601">
    <property type="term" value="F:peroxidase activity"/>
    <property type="evidence" value="ECO:0007669"/>
    <property type="project" value="UniProtKB-KW"/>
</dbReference>
<dbReference type="PANTHER" id="PTHR11592">
    <property type="entry name" value="GLUTATHIONE PEROXIDASE"/>
    <property type="match status" value="1"/>
</dbReference>
<evidence type="ECO:0000256" key="2">
    <source>
        <dbReference type="ARBA" id="ARBA00022559"/>
    </source>
</evidence>
<dbReference type="AlphaFoldDB" id="A0A6M1PLT8"/>
<dbReference type="EMBL" id="JAAKGU010000004">
    <property type="protein sequence ID" value="NGM83135.1"/>
    <property type="molecule type" value="Genomic_DNA"/>
</dbReference>
<dbReference type="InterPro" id="IPR000889">
    <property type="entry name" value="Glutathione_peroxidase"/>
</dbReference>
<evidence type="ECO:0000313" key="7">
    <source>
        <dbReference type="Proteomes" id="UP000480151"/>
    </source>
</evidence>
<evidence type="ECO:0000313" key="6">
    <source>
        <dbReference type="EMBL" id="NGM83135.1"/>
    </source>
</evidence>
<evidence type="ECO:0000256" key="5">
    <source>
        <dbReference type="RuleBase" id="RU000499"/>
    </source>
</evidence>
<comment type="similarity">
    <text evidence="1 5">Belongs to the glutathione peroxidase family.</text>
</comment>
<keyword evidence="7" id="KW-1185">Reference proteome</keyword>
<evidence type="ECO:0000256" key="4">
    <source>
        <dbReference type="PIRSR" id="PIRSR000303-1"/>
    </source>
</evidence>
<organism evidence="6 7">
    <name type="scientific">Paenibacillus apii</name>
    <dbReference type="NCBI Taxonomy" id="1850370"/>
    <lineage>
        <taxon>Bacteria</taxon>
        <taxon>Bacillati</taxon>
        <taxon>Bacillota</taxon>
        <taxon>Bacilli</taxon>
        <taxon>Bacillales</taxon>
        <taxon>Paenibacillaceae</taxon>
        <taxon>Paenibacillus</taxon>
    </lineage>
</organism>
<dbReference type="PROSITE" id="PS51355">
    <property type="entry name" value="GLUTATHIONE_PEROXID_3"/>
    <property type="match status" value="1"/>
</dbReference>
<dbReference type="SUPFAM" id="SSF52833">
    <property type="entry name" value="Thioredoxin-like"/>
    <property type="match status" value="1"/>
</dbReference>
<accession>A0A6M1PLT8</accession>